<comment type="similarity">
    <text evidence="3">Belongs to the VPS53 family.</text>
</comment>
<keyword evidence="5" id="KW-0333">Golgi apparatus</keyword>
<proteinExistence type="inferred from homology"/>
<dbReference type="InterPro" id="IPR007234">
    <property type="entry name" value="Vps53_N"/>
</dbReference>
<keyword evidence="6" id="KW-0472">Membrane</keyword>
<dbReference type="GO" id="GO:0010008">
    <property type="term" value="C:endosome membrane"/>
    <property type="evidence" value="ECO:0007669"/>
    <property type="project" value="UniProtKB-SubCell"/>
</dbReference>
<evidence type="ECO:0000256" key="7">
    <source>
        <dbReference type="SAM" id="Coils"/>
    </source>
</evidence>
<dbReference type="OrthoDB" id="10261632at2759"/>
<dbReference type="Gene3D" id="1.10.357.110">
    <property type="entry name" value="Vacuolar protein sorting-associated protein 53, C-terminus"/>
    <property type="match status" value="1"/>
</dbReference>
<dbReference type="Pfam" id="PF16854">
    <property type="entry name" value="VPS53_C"/>
    <property type="match status" value="1"/>
</dbReference>
<keyword evidence="7" id="KW-0175">Coiled coil</keyword>
<dbReference type="Proteomes" id="UP000198406">
    <property type="component" value="Unassembled WGS sequence"/>
</dbReference>
<comment type="caution">
    <text evidence="11">The sequence shown here is derived from an EMBL/GenBank/DDBJ whole genome shotgun (WGS) entry which is preliminary data.</text>
</comment>
<gene>
    <name evidence="11" type="ORF">FisN_1Hh664</name>
</gene>
<evidence type="ECO:0000259" key="9">
    <source>
        <dbReference type="Pfam" id="PF04100"/>
    </source>
</evidence>
<feature type="coiled-coil region" evidence="7">
    <location>
        <begin position="101"/>
        <end position="142"/>
    </location>
</feature>
<protein>
    <recommendedName>
        <fullName evidence="13">Vacuolar protein sorting-associated protein 53</fullName>
    </recommendedName>
</protein>
<evidence type="ECO:0008006" key="13">
    <source>
        <dbReference type="Google" id="ProtNLM"/>
    </source>
</evidence>
<accession>A0A1Z5JMJ1</accession>
<feature type="compositionally biased region" description="Low complexity" evidence="8">
    <location>
        <begin position="1"/>
        <end position="17"/>
    </location>
</feature>
<dbReference type="PANTHER" id="PTHR12820:SF0">
    <property type="entry name" value="VACUOLAR PROTEIN SORTING-ASSOCIATED PROTEIN 53 HOMOLOG"/>
    <property type="match status" value="1"/>
</dbReference>
<keyword evidence="4" id="KW-0967">Endosome</keyword>
<dbReference type="EMBL" id="BDSP01000089">
    <property type="protein sequence ID" value="GAX15227.1"/>
    <property type="molecule type" value="Genomic_DNA"/>
</dbReference>
<dbReference type="GO" id="GO:0005829">
    <property type="term" value="C:cytosol"/>
    <property type="evidence" value="ECO:0007669"/>
    <property type="project" value="GOC"/>
</dbReference>
<dbReference type="InterPro" id="IPR031745">
    <property type="entry name" value="Vps53_C"/>
</dbReference>
<feature type="domain" description="Vps53 C-terminal" evidence="10">
    <location>
        <begin position="732"/>
        <end position="820"/>
    </location>
</feature>
<evidence type="ECO:0000256" key="8">
    <source>
        <dbReference type="SAM" id="MobiDB-lite"/>
    </source>
</evidence>
<evidence type="ECO:0000256" key="5">
    <source>
        <dbReference type="ARBA" id="ARBA00023034"/>
    </source>
</evidence>
<reference evidence="11 12" key="1">
    <citation type="journal article" date="2015" name="Plant Cell">
        <title>Oil accumulation by the oleaginous diatom Fistulifera solaris as revealed by the genome and transcriptome.</title>
        <authorList>
            <person name="Tanaka T."/>
            <person name="Maeda Y."/>
            <person name="Veluchamy A."/>
            <person name="Tanaka M."/>
            <person name="Abida H."/>
            <person name="Marechal E."/>
            <person name="Bowler C."/>
            <person name="Muto M."/>
            <person name="Sunaga Y."/>
            <person name="Tanaka M."/>
            <person name="Yoshino T."/>
            <person name="Taniguchi T."/>
            <person name="Fukuda Y."/>
            <person name="Nemoto M."/>
            <person name="Matsumoto M."/>
            <person name="Wong P.S."/>
            <person name="Aburatani S."/>
            <person name="Fujibuchi W."/>
        </authorList>
    </citation>
    <scope>NUCLEOTIDE SEQUENCE [LARGE SCALE GENOMIC DNA]</scope>
    <source>
        <strain evidence="11 12">JPCC DA0580</strain>
    </source>
</reference>
<dbReference type="GO" id="GO:0042147">
    <property type="term" value="P:retrograde transport, endosome to Golgi"/>
    <property type="evidence" value="ECO:0007669"/>
    <property type="project" value="InterPro"/>
</dbReference>
<dbReference type="InParanoid" id="A0A1Z5JMJ1"/>
<evidence type="ECO:0000256" key="3">
    <source>
        <dbReference type="ARBA" id="ARBA00008628"/>
    </source>
</evidence>
<evidence type="ECO:0000256" key="2">
    <source>
        <dbReference type="ARBA" id="ARBA00004481"/>
    </source>
</evidence>
<dbReference type="AlphaFoldDB" id="A0A1Z5JMJ1"/>
<comment type="subcellular location">
    <subcellularLocation>
        <location evidence="2">Endosome membrane</location>
        <topology evidence="2">Peripheral membrane protein</topology>
    </subcellularLocation>
    <subcellularLocation>
        <location evidence="1">Golgi apparatus</location>
        <location evidence="1">trans-Golgi network membrane</location>
        <topology evidence="1">Peripheral membrane protein</topology>
    </subcellularLocation>
</comment>
<name>A0A1Z5JMJ1_FISSO</name>
<organism evidence="11 12">
    <name type="scientific">Fistulifera solaris</name>
    <name type="common">Oleaginous diatom</name>
    <dbReference type="NCBI Taxonomy" id="1519565"/>
    <lineage>
        <taxon>Eukaryota</taxon>
        <taxon>Sar</taxon>
        <taxon>Stramenopiles</taxon>
        <taxon>Ochrophyta</taxon>
        <taxon>Bacillariophyta</taxon>
        <taxon>Bacillariophyceae</taxon>
        <taxon>Bacillariophycidae</taxon>
        <taxon>Naviculales</taxon>
        <taxon>Naviculaceae</taxon>
        <taxon>Fistulifera</taxon>
    </lineage>
</organism>
<evidence type="ECO:0000313" key="11">
    <source>
        <dbReference type="EMBL" id="GAX15227.1"/>
    </source>
</evidence>
<dbReference type="InterPro" id="IPR039766">
    <property type="entry name" value="Vps53"/>
</dbReference>
<feature type="region of interest" description="Disordered" evidence="8">
    <location>
        <begin position="1"/>
        <end position="22"/>
    </location>
</feature>
<feature type="domain" description="Vps53 N-terminal" evidence="9">
    <location>
        <begin position="52"/>
        <end position="235"/>
    </location>
</feature>
<keyword evidence="12" id="KW-1185">Reference proteome</keyword>
<evidence type="ECO:0000256" key="4">
    <source>
        <dbReference type="ARBA" id="ARBA00022753"/>
    </source>
</evidence>
<evidence type="ECO:0000259" key="10">
    <source>
        <dbReference type="Pfam" id="PF16854"/>
    </source>
</evidence>
<evidence type="ECO:0000313" key="12">
    <source>
        <dbReference type="Proteomes" id="UP000198406"/>
    </source>
</evidence>
<evidence type="ECO:0000256" key="6">
    <source>
        <dbReference type="ARBA" id="ARBA00023136"/>
    </source>
</evidence>
<evidence type="ECO:0000256" key="1">
    <source>
        <dbReference type="ARBA" id="ARBA00004150"/>
    </source>
</evidence>
<dbReference type="GO" id="GO:0000938">
    <property type="term" value="C:GARP complex"/>
    <property type="evidence" value="ECO:0007669"/>
    <property type="project" value="InterPro"/>
</dbReference>
<dbReference type="Pfam" id="PF04100">
    <property type="entry name" value="Vps53_N"/>
    <property type="match status" value="2"/>
</dbReference>
<sequence length="891" mass="99396">MTSGSSHSYSSPSMSTSQRPKVSAVLTGAPLLSDVGVLLDQLDSDARNSSPFDPVAFLNKNFANESILTNQLPYLRKAVGERMETLDDRISTALQRQSETAAATRKHVQDAKASVAALEKRIKQVQEKASQSEKAVLEITQDMKRLDYAKRHLQRTITTLKQLHMLVHAVEQLRLCIAQQPFPDYKAASHLMDATRLLLSHFSGYTQKVEPMRILSLQVQRYEAQLKDGLVYGFRVVAFGARKAMELQDKKKPGIKSNSSAAMDDDSDHEETVAVMTVEDMQGGVLVFDALGNSTRTQFIRTFCEDYLEDYVKQFEPPSPDTKPERRVSSFKATEAKTESEKSFAGLDQLEKRYSWFRDLLEQQLKAKFKRVFPDDWNLQATLASMFLELTRDHVLALLDGPRKDADATNATILLKALQKTILFEKDITAYLQREFHTAFTGIDSADVSDAKAIKPLLGIASAAFEPYMSPYIGLEEQKMDEQLVEALEDRTVDTRGERPVFISSTNLFVTIKGSMARCTALTKGHAFFLLYQAFKDSLRKYAQILNGKLPSVLPNSAVVGGLSLPGTFGGKQDQNVEASYRLPPGEEITVCHVISTCDYCADTVEALEDLIRDTIDEEYQDKIDMMSDQEVFHETTAKSIRVLVSGLCNRLDGALKSMAAMNWGTWDLVGEESSYVRMIHEEIQPMVLQIRGLLPASYFRSFCDKFASQFISLYSDNLMRLKRISEPGTQQILLDVYSVKTLLLKLPILEDGKGSKSGAAGTALAPAMYTKMVQKQFSGIETLLKLVGTPNDLLIENFKVQTSNGKPIDLQVVMNLKGLKRNEQVSMLEKYGLDPVSALKSVTSGLTSATIVSERVQALQDQGSTVAAKMNSDLSQMRQKVDDFRKSFRP</sequence>
<feature type="domain" description="Vps53 N-terminal" evidence="9">
    <location>
        <begin position="342"/>
        <end position="488"/>
    </location>
</feature>
<dbReference type="PANTHER" id="PTHR12820">
    <property type="entry name" value="VACUOLAR SORTING PROTEIN 53"/>
    <property type="match status" value="1"/>
</dbReference>
<dbReference type="InterPro" id="IPR038260">
    <property type="entry name" value="Vps53_C_sf"/>
</dbReference>